<dbReference type="OrthoDB" id="260797at2"/>
<dbReference type="EMBL" id="CP036343">
    <property type="protein sequence ID" value="QDT89779.1"/>
    <property type="molecule type" value="Genomic_DNA"/>
</dbReference>
<evidence type="ECO:0000313" key="2">
    <source>
        <dbReference type="Proteomes" id="UP000316855"/>
    </source>
</evidence>
<dbReference type="AlphaFoldDB" id="A0A517V9W0"/>
<dbReference type="InterPro" id="IPR008930">
    <property type="entry name" value="Terpenoid_cyclase/PrenylTrfase"/>
</dbReference>
<dbReference type="KEGG" id="gax:Pan161_14110"/>
<evidence type="ECO:0008006" key="3">
    <source>
        <dbReference type="Google" id="ProtNLM"/>
    </source>
</evidence>
<keyword evidence="2" id="KW-1185">Reference proteome</keyword>
<organism evidence="1 2">
    <name type="scientific">Gimesia algae</name>
    <dbReference type="NCBI Taxonomy" id="2527971"/>
    <lineage>
        <taxon>Bacteria</taxon>
        <taxon>Pseudomonadati</taxon>
        <taxon>Planctomycetota</taxon>
        <taxon>Planctomycetia</taxon>
        <taxon>Planctomycetales</taxon>
        <taxon>Planctomycetaceae</taxon>
        <taxon>Gimesia</taxon>
    </lineage>
</organism>
<dbReference type="Proteomes" id="UP000316855">
    <property type="component" value="Chromosome"/>
</dbReference>
<protein>
    <recommendedName>
        <fullName evidence="3">Prenyltransferase and squalene oxidase repeat protein</fullName>
    </recommendedName>
</protein>
<sequence>MKSAFLSKNLLCVRTLIYCLSFILAPCTDLRQVTSTVQAGNPVRNDPKTRQAIERGMDWLISAIHRDGTVGPDRYHMPDLSCTAMTGLVLLSEGSTPRAGKYQKQSRLVLYGVLDLVESRPLNRSKDNITLVQRKIGLNADLFLATLYLSQIYYDAPGEEKAIRAALGKLVNYICLTQGKDGTWGNESWAPVLGTILGWECLRAASSAGLRIEASEQLVGQALMKHLREQPDDRRNWMQQFYKEAAGVRVLYSLGYRDTPEFQESVHTILERVKTEPRVFRFAGGEEYLAFYFITECMLKGQQESWKYWYPQVRDGVLRTQNQDGSWKGHHCITDRTFCTAGVLLTLLSPNFSLPTSDL</sequence>
<reference evidence="1 2" key="1">
    <citation type="submission" date="2019-02" db="EMBL/GenBank/DDBJ databases">
        <title>Deep-cultivation of Planctomycetes and their phenomic and genomic characterization uncovers novel biology.</title>
        <authorList>
            <person name="Wiegand S."/>
            <person name="Jogler M."/>
            <person name="Boedeker C."/>
            <person name="Pinto D."/>
            <person name="Vollmers J."/>
            <person name="Rivas-Marin E."/>
            <person name="Kohn T."/>
            <person name="Peeters S.H."/>
            <person name="Heuer A."/>
            <person name="Rast P."/>
            <person name="Oberbeckmann S."/>
            <person name="Bunk B."/>
            <person name="Jeske O."/>
            <person name="Meyerdierks A."/>
            <person name="Storesund J.E."/>
            <person name="Kallscheuer N."/>
            <person name="Luecker S."/>
            <person name="Lage O.M."/>
            <person name="Pohl T."/>
            <person name="Merkel B.J."/>
            <person name="Hornburger P."/>
            <person name="Mueller R.-W."/>
            <person name="Bruemmer F."/>
            <person name="Labrenz M."/>
            <person name="Spormann A.M."/>
            <person name="Op den Camp H."/>
            <person name="Overmann J."/>
            <person name="Amann R."/>
            <person name="Jetten M.S.M."/>
            <person name="Mascher T."/>
            <person name="Medema M.H."/>
            <person name="Devos D.P."/>
            <person name="Kaster A.-K."/>
            <person name="Ovreas L."/>
            <person name="Rohde M."/>
            <person name="Galperin M.Y."/>
            <person name="Jogler C."/>
        </authorList>
    </citation>
    <scope>NUCLEOTIDE SEQUENCE [LARGE SCALE GENOMIC DNA]</scope>
    <source>
        <strain evidence="1 2">Pan161</strain>
    </source>
</reference>
<proteinExistence type="predicted"/>
<name>A0A517V9W0_9PLAN</name>
<evidence type="ECO:0000313" key="1">
    <source>
        <dbReference type="EMBL" id="QDT89779.1"/>
    </source>
</evidence>
<gene>
    <name evidence="1" type="ORF">Pan161_14110</name>
</gene>
<dbReference type="RefSeq" id="WP_145225295.1">
    <property type="nucleotide sequence ID" value="NZ_CP036343.1"/>
</dbReference>
<accession>A0A517V9W0</accession>
<dbReference type="SUPFAM" id="SSF48239">
    <property type="entry name" value="Terpenoid cyclases/Protein prenyltransferases"/>
    <property type="match status" value="1"/>
</dbReference>